<dbReference type="Proteomes" id="UP001163823">
    <property type="component" value="Chromosome 7"/>
</dbReference>
<dbReference type="EMBL" id="JARAOO010000007">
    <property type="protein sequence ID" value="KAJ7962046.1"/>
    <property type="molecule type" value="Genomic_DNA"/>
</dbReference>
<name>A0AAD7LPM8_QUISA</name>
<feature type="transmembrane region" description="Helical" evidence="1">
    <location>
        <begin position="432"/>
        <end position="453"/>
    </location>
</feature>
<comment type="caution">
    <text evidence="2">The sequence shown here is derived from an EMBL/GenBank/DDBJ whole genome shotgun (WGS) entry which is preliminary data.</text>
</comment>
<dbReference type="EMBL" id="JARAOO010000007">
    <property type="protein sequence ID" value="KAJ7962047.1"/>
    <property type="molecule type" value="Genomic_DNA"/>
</dbReference>
<dbReference type="PANTHER" id="PTHR31170:SF9">
    <property type="entry name" value="PROTEIN, PUTATIVE (DUF247)-RELATED"/>
    <property type="match status" value="1"/>
</dbReference>
<organism evidence="2 3">
    <name type="scientific">Quillaja saponaria</name>
    <name type="common">Soap bark tree</name>
    <dbReference type="NCBI Taxonomy" id="32244"/>
    <lineage>
        <taxon>Eukaryota</taxon>
        <taxon>Viridiplantae</taxon>
        <taxon>Streptophyta</taxon>
        <taxon>Embryophyta</taxon>
        <taxon>Tracheophyta</taxon>
        <taxon>Spermatophyta</taxon>
        <taxon>Magnoliopsida</taxon>
        <taxon>eudicotyledons</taxon>
        <taxon>Gunneridae</taxon>
        <taxon>Pentapetalae</taxon>
        <taxon>rosids</taxon>
        <taxon>fabids</taxon>
        <taxon>Fabales</taxon>
        <taxon>Quillajaceae</taxon>
        <taxon>Quillaja</taxon>
    </lineage>
</organism>
<keyword evidence="3" id="KW-1185">Reference proteome</keyword>
<sequence>MVDASDSDTASSVESESQFQYIIDIPEKNHKELCIYRVPPKLRQLNAKAYTPQLISIGPFHHGKPQFKVMETQKKRYYHEFLERIKSERSNFDEFKVNYFKRMLGDIRKCYEEKSNLGDDKFAEMIELDAVFIMEFFLRLTEKDQHKDDYVMSKPWLTEGICLDLILLENQLPIEVLKELYKFVPEDKEKAKECCTFLDLACKCRFFIPCLVCKCFCNDKKNPESQNECQHMDTKLVKHLTDLLRCFYIPEKLISVPPKDSYSCILHSATKLRDSGISFKVVRERCLLHVNFNNRNYIFWLFSLLTGDKIAKARLELPKLIIDDGTECKLRNLIALEQCHYYPDYMFICNYVSLIDGLIETKEDVNFLLGEKVIANYLGSNHAVEKLVNSLCRELVTGRNYYQEEINELNKHCGDLFNLTMGTLRSVYLKDLWRASSTIVGLAVLAFTFVNFFRATLK</sequence>
<dbReference type="KEGG" id="qsa:O6P43_017324"/>
<evidence type="ECO:0000256" key="1">
    <source>
        <dbReference type="SAM" id="Phobius"/>
    </source>
</evidence>
<dbReference type="Pfam" id="PF03140">
    <property type="entry name" value="DUF247"/>
    <property type="match status" value="1"/>
</dbReference>
<keyword evidence="1" id="KW-0812">Transmembrane</keyword>
<keyword evidence="1" id="KW-1133">Transmembrane helix</keyword>
<protein>
    <submittedName>
        <fullName evidence="2">Uncharacterized protein</fullName>
    </submittedName>
</protein>
<reference evidence="2" key="1">
    <citation type="journal article" date="2023" name="Science">
        <title>Elucidation of the pathway for biosynthesis of saponin adjuvants from the soapbark tree.</title>
        <authorList>
            <person name="Reed J."/>
            <person name="Orme A."/>
            <person name="El-Demerdash A."/>
            <person name="Owen C."/>
            <person name="Martin L.B.B."/>
            <person name="Misra R.C."/>
            <person name="Kikuchi S."/>
            <person name="Rejzek M."/>
            <person name="Martin A.C."/>
            <person name="Harkess A."/>
            <person name="Leebens-Mack J."/>
            <person name="Louveau T."/>
            <person name="Stephenson M.J."/>
            <person name="Osbourn A."/>
        </authorList>
    </citation>
    <scope>NUCLEOTIDE SEQUENCE</scope>
    <source>
        <strain evidence="2">S10</strain>
    </source>
</reference>
<dbReference type="PANTHER" id="PTHR31170">
    <property type="entry name" value="BNAC04G53230D PROTEIN"/>
    <property type="match status" value="1"/>
</dbReference>
<accession>A0AAD7LPM8</accession>
<evidence type="ECO:0000313" key="3">
    <source>
        <dbReference type="Proteomes" id="UP001163823"/>
    </source>
</evidence>
<keyword evidence="1" id="KW-0472">Membrane</keyword>
<proteinExistence type="predicted"/>
<dbReference type="InterPro" id="IPR004158">
    <property type="entry name" value="DUF247_pln"/>
</dbReference>
<evidence type="ECO:0000313" key="2">
    <source>
        <dbReference type="EMBL" id="KAJ7962046.1"/>
    </source>
</evidence>
<gene>
    <name evidence="2" type="ORF">O6P43_017324</name>
</gene>
<dbReference type="AlphaFoldDB" id="A0AAD7LPM8"/>